<gene>
    <name evidence="2" type="ORF">AGERDE_LOCUS9264</name>
</gene>
<comment type="caution">
    <text evidence="2">The sequence shown here is derived from an EMBL/GenBank/DDBJ whole genome shotgun (WGS) entry which is preliminary data.</text>
</comment>
<feature type="region of interest" description="Disordered" evidence="1">
    <location>
        <begin position="79"/>
        <end position="141"/>
    </location>
</feature>
<evidence type="ECO:0000313" key="2">
    <source>
        <dbReference type="EMBL" id="CAG8604394.1"/>
    </source>
</evidence>
<proteinExistence type="predicted"/>
<dbReference type="AlphaFoldDB" id="A0A9N9GID8"/>
<sequence length="141" mass="16257">MSIYPFDDNTYNQFGDIWRYWNYAGASTNELGFVACRLYGICFNAAAVERLWSCMSFLQTDRRNQLMLSSPGFLEENAKDQMDINSEENQEIQENEENEESGEIEAEPEEIIDLILDEDFDDDESPDSSSLEADFGQFLDV</sequence>
<keyword evidence="3" id="KW-1185">Reference proteome</keyword>
<organism evidence="2 3">
    <name type="scientific">Ambispora gerdemannii</name>
    <dbReference type="NCBI Taxonomy" id="144530"/>
    <lineage>
        <taxon>Eukaryota</taxon>
        <taxon>Fungi</taxon>
        <taxon>Fungi incertae sedis</taxon>
        <taxon>Mucoromycota</taxon>
        <taxon>Glomeromycotina</taxon>
        <taxon>Glomeromycetes</taxon>
        <taxon>Archaeosporales</taxon>
        <taxon>Ambisporaceae</taxon>
        <taxon>Ambispora</taxon>
    </lineage>
</organism>
<dbReference type="SUPFAM" id="SSF53098">
    <property type="entry name" value="Ribonuclease H-like"/>
    <property type="match status" value="1"/>
</dbReference>
<dbReference type="EMBL" id="CAJVPL010002243">
    <property type="protein sequence ID" value="CAG8604394.1"/>
    <property type="molecule type" value="Genomic_DNA"/>
</dbReference>
<accession>A0A9N9GID8</accession>
<reference evidence="2" key="1">
    <citation type="submission" date="2021-06" db="EMBL/GenBank/DDBJ databases">
        <authorList>
            <person name="Kallberg Y."/>
            <person name="Tangrot J."/>
            <person name="Rosling A."/>
        </authorList>
    </citation>
    <scope>NUCLEOTIDE SEQUENCE</scope>
    <source>
        <strain evidence="2">MT106</strain>
    </source>
</reference>
<dbReference type="InterPro" id="IPR012337">
    <property type="entry name" value="RNaseH-like_sf"/>
</dbReference>
<feature type="compositionally biased region" description="Acidic residues" evidence="1">
    <location>
        <begin position="85"/>
        <end position="126"/>
    </location>
</feature>
<evidence type="ECO:0000256" key="1">
    <source>
        <dbReference type="SAM" id="MobiDB-lite"/>
    </source>
</evidence>
<name>A0A9N9GID8_9GLOM</name>
<evidence type="ECO:0000313" key="3">
    <source>
        <dbReference type="Proteomes" id="UP000789831"/>
    </source>
</evidence>
<protein>
    <submittedName>
        <fullName evidence="2">7472_t:CDS:1</fullName>
    </submittedName>
</protein>
<dbReference type="Proteomes" id="UP000789831">
    <property type="component" value="Unassembled WGS sequence"/>
</dbReference>